<reference evidence="2 3" key="1">
    <citation type="submission" date="2021-12" db="EMBL/GenBank/DDBJ databases">
        <title>Discovery of the Pendulisporaceae a myxobacterial family with distinct sporulation behavior and unique specialized metabolism.</title>
        <authorList>
            <person name="Garcia R."/>
            <person name="Popoff A."/>
            <person name="Bader C.D."/>
            <person name="Loehr J."/>
            <person name="Walesch S."/>
            <person name="Walt C."/>
            <person name="Boldt J."/>
            <person name="Bunk B."/>
            <person name="Haeckl F.J.F.P.J."/>
            <person name="Gunesch A.P."/>
            <person name="Birkelbach J."/>
            <person name="Nuebel U."/>
            <person name="Pietschmann T."/>
            <person name="Bach T."/>
            <person name="Mueller R."/>
        </authorList>
    </citation>
    <scope>NUCLEOTIDE SEQUENCE [LARGE SCALE GENOMIC DNA]</scope>
    <source>
        <strain evidence="2 3">MSr12523</strain>
    </source>
</reference>
<dbReference type="Proteomes" id="UP001379533">
    <property type="component" value="Chromosome"/>
</dbReference>
<sequence length="64" mass="6883">MSVAIVTGASQGIGRSTAIRLARDFSAIVLAARDRTNLEKTHATVSPRKSPSSWHSSYRRALDG</sequence>
<feature type="compositionally biased region" description="Low complexity" evidence="1">
    <location>
        <begin position="46"/>
        <end position="56"/>
    </location>
</feature>
<feature type="region of interest" description="Disordered" evidence="1">
    <location>
        <begin position="39"/>
        <end position="64"/>
    </location>
</feature>
<proteinExistence type="predicted"/>
<keyword evidence="3" id="KW-1185">Reference proteome</keyword>
<dbReference type="InterPro" id="IPR036291">
    <property type="entry name" value="NAD(P)-bd_dom_sf"/>
</dbReference>
<dbReference type="SUPFAM" id="SSF51735">
    <property type="entry name" value="NAD(P)-binding Rossmann-fold domains"/>
    <property type="match status" value="1"/>
</dbReference>
<dbReference type="InterPro" id="IPR002347">
    <property type="entry name" value="SDR_fam"/>
</dbReference>
<dbReference type="Pfam" id="PF00106">
    <property type="entry name" value="adh_short"/>
    <property type="match status" value="1"/>
</dbReference>
<evidence type="ECO:0000313" key="3">
    <source>
        <dbReference type="Proteomes" id="UP001379533"/>
    </source>
</evidence>
<dbReference type="Gene3D" id="3.40.50.720">
    <property type="entry name" value="NAD(P)-binding Rossmann-like Domain"/>
    <property type="match status" value="1"/>
</dbReference>
<accession>A0ABZ2KFV3</accession>
<name>A0ABZ2KFV3_9BACT</name>
<evidence type="ECO:0000256" key="1">
    <source>
        <dbReference type="SAM" id="MobiDB-lite"/>
    </source>
</evidence>
<dbReference type="RefSeq" id="WP_394846394.1">
    <property type="nucleotide sequence ID" value="NZ_CP089982.1"/>
</dbReference>
<gene>
    <name evidence="2" type="ORF">LZC95_02885</name>
</gene>
<dbReference type="EMBL" id="CP089982">
    <property type="protein sequence ID" value="WXA95784.1"/>
    <property type="molecule type" value="Genomic_DNA"/>
</dbReference>
<evidence type="ECO:0000313" key="2">
    <source>
        <dbReference type="EMBL" id="WXA95784.1"/>
    </source>
</evidence>
<protein>
    <submittedName>
        <fullName evidence="2">SDR family NAD(P)-dependent oxidoreductase</fullName>
    </submittedName>
</protein>
<organism evidence="2 3">
    <name type="scientific">Pendulispora brunnea</name>
    <dbReference type="NCBI Taxonomy" id="2905690"/>
    <lineage>
        <taxon>Bacteria</taxon>
        <taxon>Pseudomonadati</taxon>
        <taxon>Myxococcota</taxon>
        <taxon>Myxococcia</taxon>
        <taxon>Myxococcales</taxon>
        <taxon>Sorangiineae</taxon>
        <taxon>Pendulisporaceae</taxon>
        <taxon>Pendulispora</taxon>
    </lineage>
</organism>